<keyword evidence="5 8" id="KW-0812">Transmembrane</keyword>
<feature type="transmembrane region" description="Helical" evidence="8">
    <location>
        <begin position="100"/>
        <end position="120"/>
    </location>
</feature>
<dbReference type="InterPro" id="IPR038770">
    <property type="entry name" value="Na+/solute_symporter_sf"/>
</dbReference>
<dbReference type="EMBL" id="DXAY01000190">
    <property type="protein sequence ID" value="HIZ75212.1"/>
    <property type="molecule type" value="Genomic_DNA"/>
</dbReference>
<feature type="transmembrane region" description="Helical" evidence="8">
    <location>
        <begin position="6"/>
        <end position="23"/>
    </location>
</feature>
<dbReference type="GO" id="GO:0055085">
    <property type="term" value="P:transmembrane transport"/>
    <property type="evidence" value="ECO:0007669"/>
    <property type="project" value="InterPro"/>
</dbReference>
<evidence type="ECO:0000256" key="4">
    <source>
        <dbReference type="ARBA" id="ARBA00022475"/>
    </source>
</evidence>
<feature type="transmembrane region" description="Helical" evidence="8">
    <location>
        <begin position="65"/>
        <end position="88"/>
    </location>
</feature>
<reference evidence="9" key="1">
    <citation type="journal article" date="2021" name="PeerJ">
        <title>Extensive microbial diversity within the chicken gut microbiome revealed by metagenomics and culture.</title>
        <authorList>
            <person name="Gilroy R."/>
            <person name="Ravi A."/>
            <person name="Getino M."/>
            <person name="Pursley I."/>
            <person name="Horton D.L."/>
            <person name="Alikhan N.F."/>
            <person name="Baker D."/>
            <person name="Gharbi K."/>
            <person name="Hall N."/>
            <person name="Watson M."/>
            <person name="Adriaenssens E.M."/>
            <person name="Foster-Nyarko E."/>
            <person name="Jarju S."/>
            <person name="Secka A."/>
            <person name="Antonio M."/>
            <person name="Oren A."/>
            <person name="Chaudhuri R.R."/>
            <person name="La Ragione R."/>
            <person name="Hildebrand F."/>
            <person name="Pallen M.J."/>
        </authorList>
    </citation>
    <scope>NUCLEOTIDE SEQUENCE</scope>
    <source>
        <strain evidence="9">CHK196-3914</strain>
    </source>
</reference>
<dbReference type="Gene3D" id="1.20.1530.20">
    <property type="match status" value="1"/>
</dbReference>
<keyword evidence="4" id="KW-1003">Cell membrane</keyword>
<evidence type="ECO:0000256" key="7">
    <source>
        <dbReference type="ARBA" id="ARBA00023136"/>
    </source>
</evidence>
<feature type="transmembrane region" description="Helical" evidence="8">
    <location>
        <begin position="35"/>
        <end position="53"/>
    </location>
</feature>
<evidence type="ECO:0000256" key="8">
    <source>
        <dbReference type="SAM" id="Phobius"/>
    </source>
</evidence>
<dbReference type="GO" id="GO:0005886">
    <property type="term" value="C:plasma membrane"/>
    <property type="evidence" value="ECO:0007669"/>
    <property type="project" value="UniProtKB-SubCell"/>
</dbReference>
<evidence type="ECO:0000313" key="9">
    <source>
        <dbReference type="EMBL" id="HIZ75212.1"/>
    </source>
</evidence>
<keyword evidence="6 8" id="KW-1133">Transmembrane helix</keyword>
<comment type="similarity">
    <text evidence="2">Belongs to the auxin efflux carrier (TC 2.A.69) family.</text>
</comment>
<evidence type="ECO:0000256" key="6">
    <source>
        <dbReference type="ARBA" id="ARBA00022989"/>
    </source>
</evidence>
<feature type="transmembrane region" description="Helical" evidence="8">
    <location>
        <begin position="250"/>
        <end position="271"/>
    </location>
</feature>
<feature type="transmembrane region" description="Helical" evidence="8">
    <location>
        <begin position="222"/>
        <end position="244"/>
    </location>
</feature>
<comment type="subcellular location">
    <subcellularLocation>
        <location evidence="1">Cell membrane</location>
        <topology evidence="1">Multi-pass membrane protein</topology>
    </subcellularLocation>
</comment>
<evidence type="ECO:0000313" key="10">
    <source>
        <dbReference type="Proteomes" id="UP000824116"/>
    </source>
</evidence>
<dbReference type="PANTHER" id="PTHR36838">
    <property type="entry name" value="AUXIN EFFLUX CARRIER FAMILY PROTEIN"/>
    <property type="match status" value="1"/>
</dbReference>
<protein>
    <submittedName>
        <fullName evidence="9">AEC family transporter</fullName>
    </submittedName>
</protein>
<dbReference type="InterPro" id="IPR004776">
    <property type="entry name" value="Mem_transp_PIN-like"/>
</dbReference>
<proteinExistence type="inferred from homology"/>
<dbReference type="PANTHER" id="PTHR36838:SF1">
    <property type="entry name" value="SLR1864 PROTEIN"/>
    <property type="match status" value="1"/>
</dbReference>
<gene>
    <name evidence="9" type="ORF">H9723_08250</name>
</gene>
<feature type="transmembrane region" description="Helical" evidence="8">
    <location>
        <begin position="191"/>
        <end position="210"/>
    </location>
</feature>
<feature type="transmembrane region" description="Helical" evidence="8">
    <location>
        <begin position="159"/>
        <end position="179"/>
    </location>
</feature>
<organism evidence="9 10">
    <name type="scientific">Candidatus Mediterraneibacter stercoravium</name>
    <dbReference type="NCBI Taxonomy" id="2838685"/>
    <lineage>
        <taxon>Bacteria</taxon>
        <taxon>Bacillati</taxon>
        <taxon>Bacillota</taxon>
        <taxon>Clostridia</taxon>
        <taxon>Lachnospirales</taxon>
        <taxon>Lachnospiraceae</taxon>
        <taxon>Mediterraneibacter</taxon>
    </lineage>
</organism>
<feature type="transmembrane region" description="Helical" evidence="8">
    <location>
        <begin position="283"/>
        <end position="305"/>
    </location>
</feature>
<dbReference type="AlphaFoldDB" id="A0A9D2GA65"/>
<evidence type="ECO:0000256" key="3">
    <source>
        <dbReference type="ARBA" id="ARBA00022448"/>
    </source>
</evidence>
<name>A0A9D2GA65_9FIRM</name>
<feature type="transmembrane region" description="Helical" evidence="8">
    <location>
        <begin position="126"/>
        <end position="147"/>
    </location>
</feature>
<evidence type="ECO:0000256" key="2">
    <source>
        <dbReference type="ARBA" id="ARBA00010145"/>
    </source>
</evidence>
<comment type="caution">
    <text evidence="9">The sequence shown here is derived from an EMBL/GenBank/DDBJ whole genome shotgun (WGS) entry which is preliminary data.</text>
</comment>
<dbReference type="Pfam" id="PF03547">
    <property type="entry name" value="Mem_trans"/>
    <property type="match status" value="1"/>
</dbReference>
<reference evidence="9" key="2">
    <citation type="submission" date="2021-04" db="EMBL/GenBank/DDBJ databases">
        <authorList>
            <person name="Gilroy R."/>
        </authorList>
    </citation>
    <scope>NUCLEOTIDE SEQUENCE</scope>
    <source>
        <strain evidence="9">CHK196-3914</strain>
    </source>
</reference>
<sequence>MFILIFEQLLKMFFIMLLAFVCYKIKLVSQEGNRSVSNLLLLVVNPCLILTVYQETGYDPDLVRGLLLAFAAAAVSHIIGIFISTVLIRPEGRTDYGIERYNAMYSNCGFIGIPLINSVLGSSGVFYLTAYMVAFNLFSWTHGVILMEKKCSLRNLKEGVLSPMFLSTVAAVLLFFIRFRIPGVLLDSLNYIADMNTPLAMMVAGFSVAQADLGKMFRNLRIYYISFIKLILLPVIMTALLMIMRLPSDVASTVLIGTACPAAATGTMMAIRYKQNYTYSSEIFALTTVLSLVTIPAVVFLAEIVL</sequence>
<keyword evidence="7 8" id="KW-0472">Membrane</keyword>
<evidence type="ECO:0000256" key="5">
    <source>
        <dbReference type="ARBA" id="ARBA00022692"/>
    </source>
</evidence>
<accession>A0A9D2GA65</accession>
<evidence type="ECO:0000256" key="1">
    <source>
        <dbReference type="ARBA" id="ARBA00004651"/>
    </source>
</evidence>
<dbReference type="Proteomes" id="UP000824116">
    <property type="component" value="Unassembled WGS sequence"/>
</dbReference>
<keyword evidence="3" id="KW-0813">Transport</keyword>